<dbReference type="Gene3D" id="1.10.8.10">
    <property type="entry name" value="DNA helicase RuvA subunit, C-terminal domain"/>
    <property type="match status" value="1"/>
</dbReference>
<dbReference type="AlphaFoldDB" id="A0A0D2P8E4"/>
<dbReference type="PANTHER" id="PTHR12281:SF31">
    <property type="entry name" value="DCN1-LIKE PROTEIN 3"/>
    <property type="match status" value="1"/>
</dbReference>
<dbReference type="GO" id="GO:0031624">
    <property type="term" value="F:ubiquitin conjugating enzyme binding"/>
    <property type="evidence" value="ECO:0007669"/>
    <property type="project" value="TreeGrafter"/>
</dbReference>
<dbReference type="GO" id="GO:0097602">
    <property type="term" value="F:cullin family protein binding"/>
    <property type="evidence" value="ECO:0007669"/>
    <property type="project" value="TreeGrafter"/>
</dbReference>
<dbReference type="Pfam" id="PF03556">
    <property type="entry name" value="Cullin_binding"/>
    <property type="match status" value="2"/>
</dbReference>
<dbReference type="InterPro" id="IPR014764">
    <property type="entry name" value="DCN-prot"/>
</dbReference>
<feature type="domain" description="DCUN1" evidence="2">
    <location>
        <begin position="29"/>
        <end position="283"/>
    </location>
</feature>
<dbReference type="GO" id="GO:0045116">
    <property type="term" value="P:protein neddylation"/>
    <property type="evidence" value="ECO:0007669"/>
    <property type="project" value="TreeGrafter"/>
</dbReference>
<comment type="function">
    <text evidence="1">Neddylation of cullins play an essential role in the regulation of SCF-type complexes activity.</text>
</comment>
<dbReference type="Gene3D" id="1.10.238.10">
    <property type="entry name" value="EF-hand"/>
    <property type="match status" value="1"/>
</dbReference>
<evidence type="ECO:0000313" key="3">
    <source>
        <dbReference type="EMBL" id="KJA24926.1"/>
    </source>
</evidence>
<dbReference type="EMBL" id="KN817534">
    <property type="protein sequence ID" value="KJA24926.1"/>
    <property type="molecule type" value="Genomic_DNA"/>
</dbReference>
<dbReference type="OMA" id="LWCKFLQ"/>
<sequence length="291" mass="31872">MVDKKLDADISQFCAITGASARDARKFLEAHKRLDIAIDAYYTNPAAFASTPRRKDAAPPSTNPDEDDITVDGTIQLCSDLGVDPEDVVLLAVAFELKSPAMGRWTRAGWIEGWKAIGTDTLPAMQTALERLRDQLATDPAYFAKVYTHTFDFARAEGQRSLGLETAIALWGLLLPHGLEGGALAHSAGSDDEGDEDDAMDGDAGWPGEYTQWWFDFLTQKGGKGVSKDTWVMVRLFSAVLFSPRYAARAFLEFVRSMDASFANYDMEAAWPSMIDDFVEYGKARLASGGT</sequence>
<dbReference type="Gene3D" id="1.10.238.200">
    <property type="entry name" value="Cullin, PONY binding domain"/>
    <property type="match status" value="1"/>
</dbReference>
<dbReference type="GO" id="GO:0032182">
    <property type="term" value="F:ubiquitin-like protein binding"/>
    <property type="evidence" value="ECO:0007669"/>
    <property type="project" value="TreeGrafter"/>
</dbReference>
<dbReference type="PANTHER" id="PTHR12281">
    <property type="entry name" value="RP42 RELATED"/>
    <property type="match status" value="1"/>
</dbReference>
<organism evidence="3 4">
    <name type="scientific">Hypholoma sublateritium (strain FD-334 SS-4)</name>
    <dbReference type="NCBI Taxonomy" id="945553"/>
    <lineage>
        <taxon>Eukaryota</taxon>
        <taxon>Fungi</taxon>
        <taxon>Dikarya</taxon>
        <taxon>Basidiomycota</taxon>
        <taxon>Agaricomycotina</taxon>
        <taxon>Agaricomycetes</taxon>
        <taxon>Agaricomycetidae</taxon>
        <taxon>Agaricales</taxon>
        <taxon>Agaricineae</taxon>
        <taxon>Strophariaceae</taxon>
        <taxon>Hypholoma</taxon>
    </lineage>
</organism>
<dbReference type="Pfam" id="PF14555">
    <property type="entry name" value="UBA_4"/>
    <property type="match status" value="1"/>
</dbReference>
<dbReference type="OrthoDB" id="27198at2759"/>
<dbReference type="Proteomes" id="UP000054270">
    <property type="component" value="Unassembled WGS sequence"/>
</dbReference>
<name>A0A0D2P8E4_HYPSF</name>
<dbReference type="STRING" id="945553.A0A0D2P8E4"/>
<dbReference type="PROSITE" id="PS51229">
    <property type="entry name" value="DCUN1"/>
    <property type="match status" value="1"/>
</dbReference>
<dbReference type="GO" id="GO:0000151">
    <property type="term" value="C:ubiquitin ligase complex"/>
    <property type="evidence" value="ECO:0007669"/>
    <property type="project" value="TreeGrafter"/>
</dbReference>
<gene>
    <name evidence="3" type="ORF">HYPSUDRAFT_200185</name>
</gene>
<evidence type="ECO:0000256" key="1">
    <source>
        <dbReference type="RuleBase" id="RU410713"/>
    </source>
</evidence>
<evidence type="ECO:0000259" key="2">
    <source>
        <dbReference type="PROSITE" id="PS51229"/>
    </source>
</evidence>
<proteinExistence type="predicted"/>
<dbReference type="InterPro" id="IPR005176">
    <property type="entry name" value="PONY_dom"/>
</dbReference>
<keyword evidence="4" id="KW-1185">Reference proteome</keyword>
<reference evidence="4" key="1">
    <citation type="submission" date="2014-04" db="EMBL/GenBank/DDBJ databases">
        <title>Evolutionary Origins and Diversification of the Mycorrhizal Mutualists.</title>
        <authorList>
            <consortium name="DOE Joint Genome Institute"/>
            <consortium name="Mycorrhizal Genomics Consortium"/>
            <person name="Kohler A."/>
            <person name="Kuo A."/>
            <person name="Nagy L.G."/>
            <person name="Floudas D."/>
            <person name="Copeland A."/>
            <person name="Barry K.W."/>
            <person name="Cichocki N."/>
            <person name="Veneault-Fourrey C."/>
            <person name="LaButti K."/>
            <person name="Lindquist E.A."/>
            <person name="Lipzen A."/>
            <person name="Lundell T."/>
            <person name="Morin E."/>
            <person name="Murat C."/>
            <person name="Riley R."/>
            <person name="Ohm R."/>
            <person name="Sun H."/>
            <person name="Tunlid A."/>
            <person name="Henrissat B."/>
            <person name="Grigoriev I.V."/>
            <person name="Hibbett D.S."/>
            <person name="Martin F."/>
        </authorList>
    </citation>
    <scope>NUCLEOTIDE SEQUENCE [LARGE SCALE GENOMIC DNA]</scope>
    <source>
        <strain evidence="4">FD-334 SS-4</strain>
    </source>
</reference>
<protein>
    <recommendedName>
        <fullName evidence="1">Defective in cullin neddylation protein</fullName>
    </recommendedName>
</protein>
<accession>A0A0D2P8E4</accession>
<evidence type="ECO:0000313" key="4">
    <source>
        <dbReference type="Proteomes" id="UP000054270"/>
    </source>
</evidence>
<dbReference type="InterPro" id="IPR042460">
    <property type="entry name" value="DCN1-like_PONY"/>
</dbReference>